<dbReference type="RefSeq" id="WP_345161697.1">
    <property type="nucleotide sequence ID" value="NZ_BAABGX010000001.1"/>
</dbReference>
<dbReference type="InterPro" id="IPR039420">
    <property type="entry name" value="WalR-like"/>
</dbReference>
<protein>
    <submittedName>
        <fullName evidence="6">Response regulator transcription factor</fullName>
    </submittedName>
</protein>
<name>A0ABP8F6Y1_9BACT</name>
<dbReference type="PANTHER" id="PTHR43214">
    <property type="entry name" value="TWO-COMPONENT RESPONSE REGULATOR"/>
    <property type="match status" value="1"/>
</dbReference>
<dbReference type="InterPro" id="IPR058245">
    <property type="entry name" value="NreC/VraR/RcsB-like_REC"/>
</dbReference>
<dbReference type="Gene3D" id="3.40.50.2300">
    <property type="match status" value="1"/>
</dbReference>
<organism evidence="6 7">
    <name type="scientific">Nibribacter koreensis</name>
    <dbReference type="NCBI Taxonomy" id="1084519"/>
    <lineage>
        <taxon>Bacteria</taxon>
        <taxon>Pseudomonadati</taxon>
        <taxon>Bacteroidota</taxon>
        <taxon>Cytophagia</taxon>
        <taxon>Cytophagales</taxon>
        <taxon>Hymenobacteraceae</taxon>
        <taxon>Nibribacter</taxon>
    </lineage>
</organism>
<gene>
    <name evidence="6" type="ORF">GCM10023183_03430</name>
</gene>
<dbReference type="SUPFAM" id="SSF46894">
    <property type="entry name" value="C-terminal effector domain of the bipartite response regulators"/>
    <property type="match status" value="1"/>
</dbReference>
<sequence>MKTKYKVILTDDHTIIRDGIKALLQDDLDIQVIGEASSGEELLFLLPSTPADVVVLDIKMPGMDGFETATQVKSLMPTTQVLALTMMDHEHYIMQMLKAGANGYLLKSVGKRELAHAIKTVANGGAYISTEIALNLLHKYCSLEAPKSQEQQSQDSGADLSKRELEVLNLIADGLTNSEIAEKLFTSKRTIETHRQNLLEKTQTKNTASLITYAFSKGILKPMV</sequence>
<evidence type="ECO:0000256" key="1">
    <source>
        <dbReference type="ARBA" id="ARBA00022553"/>
    </source>
</evidence>
<feature type="modified residue" description="4-aspartylphosphate" evidence="3">
    <location>
        <position position="57"/>
    </location>
</feature>
<dbReference type="InterPro" id="IPR016032">
    <property type="entry name" value="Sig_transdc_resp-reg_C-effctor"/>
</dbReference>
<dbReference type="SMART" id="SM00421">
    <property type="entry name" value="HTH_LUXR"/>
    <property type="match status" value="1"/>
</dbReference>
<comment type="caution">
    <text evidence="6">The sequence shown here is derived from an EMBL/GenBank/DDBJ whole genome shotgun (WGS) entry which is preliminary data.</text>
</comment>
<dbReference type="CDD" id="cd17535">
    <property type="entry name" value="REC_NarL-like"/>
    <property type="match status" value="1"/>
</dbReference>
<dbReference type="InterPro" id="IPR001789">
    <property type="entry name" value="Sig_transdc_resp-reg_receiver"/>
</dbReference>
<reference evidence="7" key="1">
    <citation type="journal article" date="2019" name="Int. J. Syst. Evol. Microbiol.">
        <title>The Global Catalogue of Microorganisms (GCM) 10K type strain sequencing project: providing services to taxonomists for standard genome sequencing and annotation.</title>
        <authorList>
            <consortium name="The Broad Institute Genomics Platform"/>
            <consortium name="The Broad Institute Genome Sequencing Center for Infectious Disease"/>
            <person name="Wu L."/>
            <person name="Ma J."/>
        </authorList>
    </citation>
    <scope>NUCLEOTIDE SEQUENCE [LARGE SCALE GENOMIC DNA]</scope>
    <source>
        <strain evidence="7">JCM 17917</strain>
    </source>
</reference>
<dbReference type="Pfam" id="PF00196">
    <property type="entry name" value="GerE"/>
    <property type="match status" value="1"/>
</dbReference>
<evidence type="ECO:0000256" key="2">
    <source>
        <dbReference type="ARBA" id="ARBA00023125"/>
    </source>
</evidence>
<keyword evidence="1 3" id="KW-0597">Phosphoprotein</keyword>
<evidence type="ECO:0000259" key="4">
    <source>
        <dbReference type="PROSITE" id="PS50043"/>
    </source>
</evidence>
<evidence type="ECO:0000259" key="5">
    <source>
        <dbReference type="PROSITE" id="PS50110"/>
    </source>
</evidence>
<keyword evidence="2" id="KW-0238">DNA-binding</keyword>
<dbReference type="PROSITE" id="PS50043">
    <property type="entry name" value="HTH_LUXR_2"/>
    <property type="match status" value="1"/>
</dbReference>
<dbReference type="SUPFAM" id="SSF52172">
    <property type="entry name" value="CheY-like"/>
    <property type="match status" value="1"/>
</dbReference>
<dbReference type="InterPro" id="IPR000792">
    <property type="entry name" value="Tscrpt_reg_LuxR_C"/>
</dbReference>
<dbReference type="SMART" id="SM00448">
    <property type="entry name" value="REC"/>
    <property type="match status" value="1"/>
</dbReference>
<dbReference type="CDD" id="cd06170">
    <property type="entry name" value="LuxR_C_like"/>
    <property type="match status" value="1"/>
</dbReference>
<dbReference type="Pfam" id="PF00072">
    <property type="entry name" value="Response_reg"/>
    <property type="match status" value="1"/>
</dbReference>
<evidence type="ECO:0000313" key="7">
    <source>
        <dbReference type="Proteomes" id="UP001501844"/>
    </source>
</evidence>
<evidence type="ECO:0000256" key="3">
    <source>
        <dbReference type="PROSITE-ProRule" id="PRU00169"/>
    </source>
</evidence>
<accession>A0ABP8F6Y1</accession>
<dbReference type="Proteomes" id="UP001501844">
    <property type="component" value="Unassembled WGS sequence"/>
</dbReference>
<dbReference type="PRINTS" id="PR00038">
    <property type="entry name" value="HTHLUXR"/>
</dbReference>
<dbReference type="PROSITE" id="PS50110">
    <property type="entry name" value="RESPONSE_REGULATORY"/>
    <property type="match status" value="1"/>
</dbReference>
<feature type="domain" description="Response regulatory" evidence="5">
    <location>
        <begin position="6"/>
        <end position="122"/>
    </location>
</feature>
<keyword evidence="7" id="KW-1185">Reference proteome</keyword>
<evidence type="ECO:0000313" key="6">
    <source>
        <dbReference type="EMBL" id="GAA4296491.1"/>
    </source>
</evidence>
<feature type="domain" description="HTH luxR-type" evidence="4">
    <location>
        <begin position="153"/>
        <end position="218"/>
    </location>
</feature>
<dbReference type="EMBL" id="BAABGX010000001">
    <property type="protein sequence ID" value="GAA4296491.1"/>
    <property type="molecule type" value="Genomic_DNA"/>
</dbReference>
<proteinExistence type="predicted"/>
<dbReference type="InterPro" id="IPR011006">
    <property type="entry name" value="CheY-like_superfamily"/>
</dbReference>
<dbReference type="PANTHER" id="PTHR43214:SF43">
    <property type="entry name" value="TWO-COMPONENT RESPONSE REGULATOR"/>
    <property type="match status" value="1"/>
</dbReference>